<evidence type="ECO:0000259" key="5">
    <source>
        <dbReference type="PROSITE" id="PS50835"/>
    </source>
</evidence>
<dbReference type="Pfam" id="PF04213">
    <property type="entry name" value="HtaA"/>
    <property type="match status" value="3"/>
</dbReference>
<evidence type="ECO:0000256" key="3">
    <source>
        <dbReference type="SAM" id="Phobius"/>
    </source>
</evidence>
<dbReference type="KEGG" id="mhos:CXR34_05330"/>
<dbReference type="GO" id="GO:0016020">
    <property type="term" value="C:membrane"/>
    <property type="evidence" value="ECO:0007669"/>
    <property type="project" value="UniProtKB-SubCell"/>
</dbReference>
<keyword evidence="3" id="KW-1133">Transmembrane helix</keyword>
<dbReference type="RefSeq" id="WP_101305821.1">
    <property type="nucleotide sequence ID" value="NZ_CP025299.1"/>
</dbReference>
<gene>
    <name evidence="6" type="ORF">CXR34_05330</name>
</gene>
<dbReference type="InterPro" id="IPR013783">
    <property type="entry name" value="Ig-like_fold"/>
</dbReference>
<dbReference type="InterPro" id="IPR036179">
    <property type="entry name" value="Ig-like_dom_sf"/>
</dbReference>
<feature type="domain" description="Ig-like" evidence="5">
    <location>
        <begin position="686"/>
        <end position="772"/>
    </location>
</feature>
<feature type="transmembrane region" description="Helical" evidence="3">
    <location>
        <begin position="1543"/>
        <end position="1567"/>
    </location>
</feature>
<feature type="chain" id="PRO_5014784984" evidence="4">
    <location>
        <begin position="32"/>
        <end position="1581"/>
    </location>
</feature>
<dbReference type="SUPFAM" id="SSF48726">
    <property type="entry name" value="Immunoglobulin"/>
    <property type="match status" value="1"/>
</dbReference>
<dbReference type="PANTHER" id="PTHR44170:SF6">
    <property type="entry name" value="CONTACTIN"/>
    <property type="match status" value="1"/>
</dbReference>
<dbReference type="InterPro" id="IPR007331">
    <property type="entry name" value="Htaa"/>
</dbReference>
<dbReference type="Proteomes" id="UP000233276">
    <property type="component" value="Chromosome"/>
</dbReference>
<protein>
    <submittedName>
        <fullName evidence="6">Htaa domain-containing protein</fullName>
    </submittedName>
</protein>
<evidence type="ECO:0000313" key="6">
    <source>
        <dbReference type="EMBL" id="AUG28949.1"/>
    </source>
</evidence>
<organism evidence="6 7">
    <name type="scientific">Microbacterium hominis</name>
    <dbReference type="NCBI Taxonomy" id="162426"/>
    <lineage>
        <taxon>Bacteria</taxon>
        <taxon>Bacillati</taxon>
        <taxon>Actinomycetota</taxon>
        <taxon>Actinomycetes</taxon>
        <taxon>Micrococcales</taxon>
        <taxon>Microbacteriaceae</taxon>
        <taxon>Microbacterium</taxon>
    </lineage>
</organism>
<keyword evidence="2" id="KW-1015">Disulfide bond</keyword>
<dbReference type="EMBL" id="CP025299">
    <property type="protein sequence ID" value="AUG28949.1"/>
    <property type="molecule type" value="Genomic_DNA"/>
</dbReference>
<name>A0A2K9DDH9_9MICO</name>
<evidence type="ECO:0000256" key="2">
    <source>
        <dbReference type="ARBA" id="ARBA00023157"/>
    </source>
</evidence>
<dbReference type="InterPro" id="IPR007110">
    <property type="entry name" value="Ig-like_dom"/>
</dbReference>
<accession>A0A2K9DDH9</accession>
<dbReference type="GO" id="GO:0005975">
    <property type="term" value="P:carbohydrate metabolic process"/>
    <property type="evidence" value="ECO:0007669"/>
    <property type="project" value="UniProtKB-ARBA"/>
</dbReference>
<keyword evidence="3" id="KW-0472">Membrane</keyword>
<proteinExistence type="predicted"/>
<dbReference type="PANTHER" id="PTHR44170">
    <property type="entry name" value="PROTEIN SIDEKICK"/>
    <property type="match status" value="1"/>
</dbReference>
<evidence type="ECO:0000313" key="7">
    <source>
        <dbReference type="Proteomes" id="UP000233276"/>
    </source>
</evidence>
<keyword evidence="3" id="KW-0812">Transmembrane</keyword>
<feature type="signal peptide" evidence="4">
    <location>
        <begin position="1"/>
        <end position="31"/>
    </location>
</feature>
<evidence type="ECO:0000256" key="1">
    <source>
        <dbReference type="ARBA" id="ARBA00022737"/>
    </source>
</evidence>
<sequence>MSARRRIPAFTAVLALLAGLLAVLAPVPAVAAPAEIGAGSVHWGIKESWRNYIGAGVIMTGGVTRAADGAFDFPVTAGSFGDGNALTVQLGGTVRFAAYCDDNVAFTSCLLDSTFSGLQLTISADRQELRGDYEGISRDTPGGAITRYEDVVIATIDALGASPVVGDGTTAWPAMPTVAGDGFPLYPVGTTMDPVSLTYAGPGGAPDLGEHWSVPGAPAFTPAATWVGAVNPASRDALVGATALHVVERATSTATALTVSALDPATLQPAGAVEVPLAANAAYAVANDPASDRVFVLTQVRTTVGGVRGGDATLTALTWTGGSYETATVGTITGTAYTLNAMAWNAVANEIAVITQVRGTAADRFTLTRSAGGTGALVSVPIVLPADATDAQRAADLFGSSGPKAGGTLVALRDGSYLAVGKLAEGIPLPARHLVVGAQTATAAFVADTVPTTQPYAAEWNQYFTYELAATAADGAVMLYSANWTGVVGYADVIAGSVRMLANDVGIGVQGYADQAGSDAAHGLDYVLSQTAASIDVLRDHRLVASIPIAGFARDALSRDVFAVLPDGSVIVQVADAATGRRALQRLELAGIAPVVTSDPADRAVTLAAGTASTAIAFQATGTGQVQWQIRPSGATRFADISGETSPLLALEATVNTDGTQVRAVFATPGGRVATAPATIRVTTAPIVEAQPTAPTVYVGQPYELSVLASGNPAPTVSWQRRSGEDWVEVAAGVDGSRLTVDAAPLSDDGAVYRARLSNSVDTVYSAEVRVSVRERPSVPETTTYTGVVLEWTGAPEWQHRPPNGSAANYFSAGVSDGTTATYRARGDGAEIVQRAADGSTATATWDTRGSHVDAGGQAAQLMRFTDGTAVLDASGAATITWPGEVSVNFYDGLVPFTLSHPRLEVSADGVGSLTADLSGYAGDMSDPDKPKEAVAPQTGVTVATLRGVVVDAQRGFVVTPDFAGVEIDARGGTPQMRSGSGWGSWPQPFVDFHATTHLAAYFYSTGGSMDAAKRPASFAVGFSGATPTTPTTPEVPVVTPPVIAPSAPTTVVPTREGALLWGVKSSFRSYITGPIAKGAIAVSGGASAADGRFRFGQTGRDLADGRGTASYGGAVRFTGHSGVLDLTFSDPQVRIDSASAGALIVSVGGRRTELAALDLSAGTRSDADGAIAYTSVPATLTASGAGVFSYGSSQFYGAGTAMDAVTFVVGADAAPGSAAPSQTVASAAAGAAWVPPADPPARTGLTVDPAFAAGVPAGGEIAASGSGFAPGETDIKVVVYSSPVVLEFALTADENGVAAWRGLLPATLAPGEHTLTFQGAQLALGAPITVLAPLAMSGCTVRDASLDWGFKESFRSYISGSIAHGEWTVADGAAYSTPVFQWRGGTGTADIAGGTGQVDFTGTVTFTGHDGLLHTTVGNPRIRLIDSTRAQLLLDVSGLTMDDALAGRTENVVTAVAVPFADIDLTQGDVSRTADTITVTGAATTITAEGSAAFPNYPAGTAFDPIDFSVAVTDCAAQVLTDGDVPQATQPTADAGTPALPVWAWLLIAGIALLCAAAGSVGTVLVMRRRGKAGDPTTSA</sequence>
<keyword evidence="1" id="KW-0677">Repeat</keyword>
<dbReference type="PROSITE" id="PS50835">
    <property type="entry name" value="IG_LIKE"/>
    <property type="match status" value="1"/>
</dbReference>
<keyword evidence="4" id="KW-0732">Signal</keyword>
<dbReference type="Gene3D" id="2.60.40.10">
    <property type="entry name" value="Immunoglobulins"/>
    <property type="match status" value="1"/>
</dbReference>
<dbReference type="InterPro" id="IPR006311">
    <property type="entry name" value="TAT_signal"/>
</dbReference>
<dbReference type="PROSITE" id="PS51318">
    <property type="entry name" value="TAT"/>
    <property type="match status" value="1"/>
</dbReference>
<evidence type="ECO:0000256" key="4">
    <source>
        <dbReference type="SAM" id="SignalP"/>
    </source>
</evidence>
<reference evidence="6 7" key="1">
    <citation type="submission" date="2017-12" db="EMBL/GenBank/DDBJ databases">
        <title>Isolation and characterization of estrogens degradatiion strain Microbacterium hominis SJTG1.</title>
        <authorList>
            <person name="Xiong W."/>
            <person name="Yin C."/>
            <person name="Zheng D."/>
            <person name="Liang R."/>
        </authorList>
    </citation>
    <scope>NUCLEOTIDE SEQUENCE [LARGE SCALE GENOMIC DNA]</scope>
    <source>
        <strain evidence="6 7">SJTG1</strain>
    </source>
</reference>
<dbReference type="GO" id="GO:0098609">
    <property type="term" value="P:cell-cell adhesion"/>
    <property type="evidence" value="ECO:0007669"/>
    <property type="project" value="TreeGrafter"/>
</dbReference>